<gene>
    <name evidence="3" type="ORF">SAMN02982917_0950</name>
</gene>
<dbReference type="RefSeq" id="WP_085082744.1">
    <property type="nucleotide sequence ID" value="NZ_FXAK01000001.1"/>
</dbReference>
<proteinExistence type="predicted"/>
<dbReference type="CDD" id="cd05018">
    <property type="entry name" value="CoxG"/>
    <property type="match status" value="1"/>
</dbReference>
<evidence type="ECO:0000313" key="4">
    <source>
        <dbReference type="Proteomes" id="UP000192936"/>
    </source>
</evidence>
<evidence type="ECO:0000256" key="1">
    <source>
        <dbReference type="SAM" id="MobiDB-lite"/>
    </source>
</evidence>
<dbReference type="OrthoDB" id="9787428at2"/>
<evidence type="ECO:0008006" key="5">
    <source>
        <dbReference type="Google" id="ProtNLM"/>
    </source>
</evidence>
<dbReference type="InterPro" id="IPR023393">
    <property type="entry name" value="START-like_dom_sf"/>
</dbReference>
<reference evidence="3 4" key="1">
    <citation type="submission" date="2017-04" db="EMBL/GenBank/DDBJ databases">
        <authorList>
            <person name="Afonso C.L."/>
            <person name="Miller P.J."/>
            <person name="Scott M.A."/>
            <person name="Spackman E."/>
            <person name="Goraichik I."/>
            <person name="Dimitrov K.M."/>
            <person name="Suarez D.L."/>
            <person name="Swayne D.E."/>
        </authorList>
    </citation>
    <scope>NUCLEOTIDE SEQUENCE [LARGE SCALE GENOMIC DNA]</scope>
    <source>
        <strain evidence="3 4">A2P</strain>
    </source>
</reference>
<keyword evidence="2" id="KW-0472">Membrane</keyword>
<dbReference type="EMBL" id="FXAK01000001">
    <property type="protein sequence ID" value="SMF21054.1"/>
    <property type="molecule type" value="Genomic_DNA"/>
</dbReference>
<feature type="compositionally biased region" description="Low complexity" evidence="1">
    <location>
        <begin position="148"/>
        <end position="170"/>
    </location>
</feature>
<dbReference type="Pfam" id="PF06240">
    <property type="entry name" value="COXG"/>
    <property type="match status" value="1"/>
</dbReference>
<organism evidence="3 4">
    <name type="scientific">Azospirillum oryzae</name>
    <dbReference type="NCBI Taxonomy" id="286727"/>
    <lineage>
        <taxon>Bacteria</taxon>
        <taxon>Pseudomonadati</taxon>
        <taxon>Pseudomonadota</taxon>
        <taxon>Alphaproteobacteria</taxon>
        <taxon>Rhodospirillales</taxon>
        <taxon>Azospirillaceae</taxon>
        <taxon>Azospirillum</taxon>
    </lineage>
</organism>
<sequence>MELTGEQRIAAPRLRVWESLNDPQVLKHCIPGCEDVIRHSDTAFEARVLTKVGPLRARFSGQVEMCDIDAPAGCTLRFEGGAGSVGMARGQSRVTLEEAPDGTLLRYTAEAAIGGKLSQIGGRLIDASARKMADDFFRAFNDRLTGPADAAADGTPAAPADIQSQPQNQPLPQPGLRADAPRRPAAPAAAPVHTGGWGGEFQRFFWLATGAVLGGVIGYLIHI</sequence>
<accession>A0A1X7DT85</accession>
<dbReference type="Proteomes" id="UP000192936">
    <property type="component" value="Unassembled WGS sequence"/>
</dbReference>
<feature type="transmembrane region" description="Helical" evidence="2">
    <location>
        <begin position="204"/>
        <end position="221"/>
    </location>
</feature>
<protein>
    <recommendedName>
        <fullName evidence="5">Carbon monoxide dehydrogenase subunit G</fullName>
    </recommendedName>
</protein>
<dbReference type="SUPFAM" id="SSF55961">
    <property type="entry name" value="Bet v1-like"/>
    <property type="match status" value="1"/>
</dbReference>
<feature type="region of interest" description="Disordered" evidence="1">
    <location>
        <begin position="148"/>
        <end position="193"/>
    </location>
</feature>
<keyword evidence="2" id="KW-1133">Transmembrane helix</keyword>
<dbReference type="AlphaFoldDB" id="A0A1X7DT85"/>
<name>A0A1X7DT85_9PROT</name>
<evidence type="ECO:0000256" key="2">
    <source>
        <dbReference type="SAM" id="Phobius"/>
    </source>
</evidence>
<keyword evidence="2" id="KW-0812">Transmembrane</keyword>
<dbReference type="InterPro" id="IPR010419">
    <property type="entry name" value="CO_DH_gsu"/>
</dbReference>
<evidence type="ECO:0000313" key="3">
    <source>
        <dbReference type="EMBL" id="SMF21054.1"/>
    </source>
</evidence>
<dbReference type="Gene3D" id="3.30.530.20">
    <property type="match status" value="1"/>
</dbReference>
<dbReference type="STRING" id="286727.SAMN02982917_0950"/>
<dbReference type="PANTHER" id="PTHR38588">
    <property type="entry name" value="BLL0334 PROTEIN"/>
    <property type="match status" value="1"/>
</dbReference>
<dbReference type="PANTHER" id="PTHR38588:SF1">
    <property type="entry name" value="BLL0334 PROTEIN"/>
    <property type="match status" value="1"/>
</dbReference>